<evidence type="ECO:0000256" key="1">
    <source>
        <dbReference type="SAM" id="Coils"/>
    </source>
</evidence>
<evidence type="ECO:0000313" key="3">
    <source>
        <dbReference type="EMBL" id="CAF4073261.1"/>
    </source>
</evidence>
<reference evidence="2" key="1">
    <citation type="submission" date="2021-02" db="EMBL/GenBank/DDBJ databases">
        <authorList>
            <person name="Nowell W R."/>
        </authorList>
    </citation>
    <scope>NUCLEOTIDE SEQUENCE</scope>
</reference>
<feature type="coiled-coil region" evidence="1">
    <location>
        <begin position="34"/>
        <end position="205"/>
    </location>
</feature>
<evidence type="ECO:0000313" key="4">
    <source>
        <dbReference type="Proteomes" id="UP000663845"/>
    </source>
</evidence>
<feature type="coiled-coil region" evidence="1">
    <location>
        <begin position="349"/>
        <end position="415"/>
    </location>
</feature>
<accession>A0A815HQ18</accession>
<feature type="non-terminal residue" evidence="2">
    <location>
        <position position="1"/>
    </location>
</feature>
<protein>
    <submittedName>
        <fullName evidence="2">Uncharacterized protein</fullName>
    </submittedName>
</protein>
<dbReference type="GO" id="GO:0000922">
    <property type="term" value="C:spindle pole"/>
    <property type="evidence" value="ECO:0007669"/>
    <property type="project" value="TreeGrafter"/>
</dbReference>
<comment type="caution">
    <text evidence="2">The sequence shown here is derived from an EMBL/GenBank/DDBJ whole genome shotgun (WGS) entry which is preliminary data.</text>
</comment>
<feature type="coiled-coil region" evidence="1">
    <location>
        <begin position="252"/>
        <end position="321"/>
    </location>
</feature>
<sequence>GNHVHLENEYLIQQQSKLSKSTTLNEMLYFKNELAKNERQREQLSDQVESLMKTCDQKEKIISKTLVELKEVTENCDTFERQNFKLQQDLTLALERLEEMTDQAERFAQESLNSQKQLADSEQKREEFQIQAQETIKQWKARTQKLDKDIERYKLDSTHMSEKNEQLIKEIDSYKLQNLTLKEQIMKIETDLNDSNINYNRLEEQFKRNDTDFQAICLSQKGEIATLKKSVNELSSQISIQRQRLIQIDKDKHELQQLLQEEMHQRNNSESKLKQYEQDIEKINLSRSQLQQQIHELDKERKDLLLKLKEIQFEKESLLKEKTRLLAIENEYHEIKVQLSDERTRIMTLQRYEIEHKKEIERLQDKSAKYEDESIQGQHTIETLSRDIHDKSRSVTELESKINKLTVELTNQRNENLKKDDHYQNSLQSVYNEIVYCTKCLSHDSTQPFIIEHAIIPRDNIDIWLSKLKAHLAWFKQELEIHREQENKLRQDLNTTLHDCESDRTYFASELAKREAIINKITNNHQDFQQHIFDTTNEYTQFGIQLDYNKHRLLTEDQRSHIDDRYRQFQIMIDSVKQELQTAKVQLSA</sequence>
<organism evidence="2 4">
    <name type="scientific">Adineta steineri</name>
    <dbReference type="NCBI Taxonomy" id="433720"/>
    <lineage>
        <taxon>Eukaryota</taxon>
        <taxon>Metazoa</taxon>
        <taxon>Spiralia</taxon>
        <taxon>Gnathifera</taxon>
        <taxon>Rotifera</taxon>
        <taxon>Eurotatoria</taxon>
        <taxon>Bdelloidea</taxon>
        <taxon>Adinetida</taxon>
        <taxon>Adinetidae</taxon>
        <taxon>Adineta</taxon>
    </lineage>
</organism>
<dbReference type="GO" id="GO:0005814">
    <property type="term" value="C:centriole"/>
    <property type="evidence" value="ECO:0007669"/>
    <property type="project" value="TreeGrafter"/>
</dbReference>
<evidence type="ECO:0000313" key="2">
    <source>
        <dbReference type="EMBL" id="CAF1355157.1"/>
    </source>
</evidence>
<dbReference type="InterPro" id="IPR026652">
    <property type="entry name" value="CEP128"/>
</dbReference>
<keyword evidence="1" id="KW-0175">Coiled coil</keyword>
<dbReference type="EMBL" id="CAJNOG010000773">
    <property type="protein sequence ID" value="CAF1355157.1"/>
    <property type="molecule type" value="Genomic_DNA"/>
</dbReference>
<dbReference type="AlphaFoldDB" id="A0A815HQ18"/>
<dbReference type="PANTHER" id="PTHR46657">
    <property type="entry name" value="CENTROSOMAL PROTEIN OF 128 KDA"/>
    <property type="match status" value="1"/>
</dbReference>
<proteinExistence type="predicted"/>
<dbReference type="EMBL" id="CAJOAZ010004739">
    <property type="protein sequence ID" value="CAF4073261.1"/>
    <property type="molecule type" value="Genomic_DNA"/>
</dbReference>
<dbReference type="PANTHER" id="PTHR46657:SF1">
    <property type="entry name" value="CENTROSOMAL PROTEIN OF 128 KDA"/>
    <property type="match status" value="1"/>
</dbReference>
<dbReference type="Proteomes" id="UP000663844">
    <property type="component" value="Unassembled WGS sequence"/>
</dbReference>
<name>A0A815HQ18_9BILA</name>
<dbReference type="Proteomes" id="UP000663845">
    <property type="component" value="Unassembled WGS sequence"/>
</dbReference>
<gene>
    <name evidence="2" type="ORF">JYZ213_LOCUS35263</name>
    <name evidence="3" type="ORF">OXD698_LOCUS33843</name>
</gene>